<sequence length="90" mass="10403">MTAFKDPLLPGALYHIFNRAVGREQLFVQPGNYDFFFSKLQHHIAPCAQILAYSFLPNHFHLMVRLNSEPELLLQLQQHKRTLSTANLPT</sequence>
<dbReference type="EMBL" id="FQUO01000010">
    <property type="protein sequence ID" value="SHF64966.1"/>
    <property type="molecule type" value="Genomic_DNA"/>
</dbReference>
<dbReference type="SUPFAM" id="SSF143422">
    <property type="entry name" value="Transposase IS200-like"/>
    <property type="match status" value="1"/>
</dbReference>
<protein>
    <recommendedName>
        <fullName evidence="3">Transposase IS200 like</fullName>
    </recommendedName>
</protein>
<dbReference type="AlphaFoldDB" id="A0A1M5DDH0"/>
<keyword evidence="2" id="KW-1185">Reference proteome</keyword>
<dbReference type="Proteomes" id="UP000184368">
    <property type="component" value="Unassembled WGS sequence"/>
</dbReference>
<organism evidence="1 2">
    <name type="scientific">Cnuella takakiae</name>
    <dbReference type="NCBI Taxonomy" id="1302690"/>
    <lineage>
        <taxon>Bacteria</taxon>
        <taxon>Pseudomonadati</taxon>
        <taxon>Bacteroidota</taxon>
        <taxon>Chitinophagia</taxon>
        <taxon>Chitinophagales</taxon>
        <taxon>Chitinophagaceae</taxon>
        <taxon>Cnuella</taxon>
    </lineage>
</organism>
<dbReference type="Gene3D" id="3.30.70.1290">
    <property type="entry name" value="Transposase IS200-like"/>
    <property type="match status" value="1"/>
</dbReference>
<reference evidence="1 2" key="1">
    <citation type="submission" date="2016-11" db="EMBL/GenBank/DDBJ databases">
        <authorList>
            <person name="Jaros S."/>
            <person name="Januszkiewicz K."/>
            <person name="Wedrychowicz H."/>
        </authorList>
    </citation>
    <scope>NUCLEOTIDE SEQUENCE [LARGE SCALE GENOMIC DNA]</scope>
    <source>
        <strain evidence="1 2">DSM 26897</strain>
    </source>
</reference>
<dbReference type="GO" id="GO:0004803">
    <property type="term" value="F:transposase activity"/>
    <property type="evidence" value="ECO:0007669"/>
    <property type="project" value="InterPro"/>
</dbReference>
<dbReference type="OrthoDB" id="9788881at2"/>
<dbReference type="InterPro" id="IPR036515">
    <property type="entry name" value="Transposase_17_sf"/>
</dbReference>
<dbReference type="GO" id="GO:0006313">
    <property type="term" value="P:DNA transposition"/>
    <property type="evidence" value="ECO:0007669"/>
    <property type="project" value="InterPro"/>
</dbReference>
<dbReference type="RefSeq" id="WP_073044375.1">
    <property type="nucleotide sequence ID" value="NZ_FQUO01000010.1"/>
</dbReference>
<proteinExistence type="predicted"/>
<name>A0A1M5DDH0_9BACT</name>
<evidence type="ECO:0000313" key="1">
    <source>
        <dbReference type="EMBL" id="SHF64966.1"/>
    </source>
</evidence>
<dbReference type="GO" id="GO:0003677">
    <property type="term" value="F:DNA binding"/>
    <property type="evidence" value="ECO:0007669"/>
    <property type="project" value="InterPro"/>
</dbReference>
<evidence type="ECO:0000313" key="2">
    <source>
        <dbReference type="Proteomes" id="UP000184368"/>
    </source>
</evidence>
<gene>
    <name evidence="1" type="ORF">SAMN05444008_110184</name>
</gene>
<dbReference type="STRING" id="1302690.BUE76_20555"/>
<evidence type="ECO:0008006" key="3">
    <source>
        <dbReference type="Google" id="ProtNLM"/>
    </source>
</evidence>
<accession>A0A1M5DDH0</accession>